<proteinExistence type="inferred from homology"/>
<dbReference type="NCBIfam" id="TIGR01214">
    <property type="entry name" value="rmlD"/>
    <property type="match status" value="1"/>
</dbReference>
<evidence type="ECO:0000256" key="4">
    <source>
        <dbReference type="ARBA" id="ARBA00017099"/>
    </source>
</evidence>
<accession>A0A1H5XEW2</accession>
<dbReference type="Pfam" id="PF04321">
    <property type="entry name" value="RmlD_sub_bind"/>
    <property type="match status" value="1"/>
</dbReference>
<comment type="pathway">
    <text evidence="1 6">Carbohydrate biosynthesis; dTDP-L-rhamnose biosynthesis.</text>
</comment>
<dbReference type="GO" id="GO:0019305">
    <property type="term" value="P:dTDP-rhamnose biosynthetic process"/>
    <property type="evidence" value="ECO:0007669"/>
    <property type="project" value="UniProtKB-UniPathway"/>
</dbReference>
<dbReference type="CDD" id="cd05254">
    <property type="entry name" value="dTDP_HR_like_SDR_e"/>
    <property type="match status" value="1"/>
</dbReference>
<dbReference type="GO" id="GO:0008831">
    <property type="term" value="F:dTDP-4-dehydrorhamnose reductase activity"/>
    <property type="evidence" value="ECO:0007669"/>
    <property type="project" value="UniProtKB-EC"/>
</dbReference>
<dbReference type="InterPro" id="IPR036291">
    <property type="entry name" value="NAD(P)-bd_dom_sf"/>
</dbReference>
<dbReference type="InterPro" id="IPR029903">
    <property type="entry name" value="RmlD-like-bd"/>
</dbReference>
<evidence type="ECO:0000256" key="3">
    <source>
        <dbReference type="ARBA" id="ARBA00012929"/>
    </source>
</evidence>
<evidence type="ECO:0000259" key="8">
    <source>
        <dbReference type="Pfam" id="PF04321"/>
    </source>
</evidence>
<keyword evidence="10" id="KW-1185">Reference proteome</keyword>
<dbReference type="Gene3D" id="3.40.50.720">
    <property type="entry name" value="NAD(P)-binding Rossmann-like Domain"/>
    <property type="match status" value="1"/>
</dbReference>
<reference evidence="9 10" key="1">
    <citation type="submission" date="2016-10" db="EMBL/GenBank/DDBJ databases">
        <authorList>
            <person name="de Groot N.N."/>
        </authorList>
    </citation>
    <scope>NUCLEOTIDE SEQUENCE [LARGE SCALE GENOMIC DNA]</scope>
    <source>
        <strain evidence="9 10">DSM 26915</strain>
    </source>
</reference>
<dbReference type="AlphaFoldDB" id="A0A1H5XEW2"/>
<evidence type="ECO:0000256" key="6">
    <source>
        <dbReference type="RuleBase" id="RU364082"/>
    </source>
</evidence>
<evidence type="ECO:0000256" key="5">
    <source>
        <dbReference type="ARBA" id="ARBA00048200"/>
    </source>
</evidence>
<dbReference type="OrthoDB" id="9803892at2"/>
<dbReference type="EC" id="1.1.1.133" evidence="3 6"/>
<name>A0A1H5XEW2_9RHOB</name>
<feature type="domain" description="RmlD-like substrate binding" evidence="8">
    <location>
        <begin position="3"/>
        <end position="280"/>
    </location>
</feature>
<keyword evidence="6" id="KW-0521">NADP</keyword>
<comment type="catalytic activity">
    <reaction evidence="5 6">
        <text>dTDP-beta-L-rhamnose + NADP(+) = dTDP-4-dehydro-beta-L-rhamnose + NADPH + H(+)</text>
        <dbReference type="Rhea" id="RHEA:21796"/>
        <dbReference type="ChEBI" id="CHEBI:15378"/>
        <dbReference type="ChEBI" id="CHEBI:57510"/>
        <dbReference type="ChEBI" id="CHEBI:57783"/>
        <dbReference type="ChEBI" id="CHEBI:58349"/>
        <dbReference type="ChEBI" id="CHEBI:62830"/>
        <dbReference type="EC" id="1.1.1.133"/>
    </reaction>
</comment>
<dbReference type="InterPro" id="IPR005913">
    <property type="entry name" value="dTDP_dehydrorham_reduct"/>
</dbReference>
<evidence type="ECO:0000313" key="9">
    <source>
        <dbReference type="EMBL" id="SEG10183.1"/>
    </source>
</evidence>
<evidence type="ECO:0000313" key="10">
    <source>
        <dbReference type="Proteomes" id="UP000236752"/>
    </source>
</evidence>
<comment type="similarity">
    <text evidence="2 6">Belongs to the dTDP-4-dehydrorhamnose reductase family.</text>
</comment>
<feature type="region of interest" description="Disordered" evidence="7">
    <location>
        <begin position="108"/>
        <end position="127"/>
    </location>
</feature>
<sequence length="284" mass="29989">MTDVLVFGRTGQVATELQVLADVVALGRTEVDLSDPTACAAAIHAHRPRAVINAAAYTAVDHAEDEEALATTINGDAPAAMAQACAALNISLVHISTDYVFAGTDTRDWAPDDKTAPQNAYGRSKLAGEQGSRAVGGAHAILRTSWVFSAHGGNFVKTMLRLSESRDELSVVDDQIGGPTPACAIAAACLSIAQQLCDDSGKTGTYHFSGAPGVSWSAFAREIFAQAGRATRVFPIATRDYHTPAARPLNSQLNCQTTEQVFGIPRPDWRIGLAETVKELGINK</sequence>
<comment type="function">
    <text evidence="6">Catalyzes the reduction of dTDP-6-deoxy-L-lyxo-4-hexulose to yield dTDP-L-rhamnose.</text>
</comment>
<organism evidence="9 10">
    <name type="scientific">Thalassococcus halodurans</name>
    <dbReference type="NCBI Taxonomy" id="373675"/>
    <lineage>
        <taxon>Bacteria</taxon>
        <taxon>Pseudomonadati</taxon>
        <taxon>Pseudomonadota</taxon>
        <taxon>Alphaproteobacteria</taxon>
        <taxon>Rhodobacterales</taxon>
        <taxon>Roseobacteraceae</taxon>
        <taxon>Thalassococcus</taxon>
    </lineage>
</organism>
<dbReference type="SUPFAM" id="SSF51735">
    <property type="entry name" value="NAD(P)-binding Rossmann-fold domains"/>
    <property type="match status" value="1"/>
</dbReference>
<protein>
    <recommendedName>
        <fullName evidence="4 6">dTDP-4-dehydrorhamnose reductase</fullName>
        <ecNumber evidence="3 6">1.1.1.133</ecNumber>
    </recommendedName>
</protein>
<dbReference type="Gene3D" id="3.90.25.10">
    <property type="entry name" value="UDP-galactose 4-epimerase, domain 1"/>
    <property type="match status" value="1"/>
</dbReference>
<dbReference type="Proteomes" id="UP000236752">
    <property type="component" value="Unassembled WGS sequence"/>
</dbReference>
<dbReference type="EMBL" id="FNUZ01000002">
    <property type="protein sequence ID" value="SEG10183.1"/>
    <property type="molecule type" value="Genomic_DNA"/>
</dbReference>
<dbReference type="PANTHER" id="PTHR10491:SF4">
    <property type="entry name" value="METHIONINE ADENOSYLTRANSFERASE 2 SUBUNIT BETA"/>
    <property type="match status" value="1"/>
</dbReference>
<gene>
    <name evidence="9" type="ORF">SAMN04488045_1851</name>
</gene>
<dbReference type="UniPathway" id="UPA00124"/>
<comment type="cofactor">
    <cofactor evidence="6">
        <name>Mg(2+)</name>
        <dbReference type="ChEBI" id="CHEBI:18420"/>
    </cofactor>
    <text evidence="6">Binds 1 Mg(2+) ion per monomer.</text>
</comment>
<evidence type="ECO:0000256" key="7">
    <source>
        <dbReference type="SAM" id="MobiDB-lite"/>
    </source>
</evidence>
<keyword evidence="6" id="KW-0560">Oxidoreductase</keyword>
<dbReference type="PANTHER" id="PTHR10491">
    <property type="entry name" value="DTDP-4-DEHYDRORHAMNOSE REDUCTASE"/>
    <property type="match status" value="1"/>
</dbReference>
<dbReference type="RefSeq" id="WP_103910136.1">
    <property type="nucleotide sequence ID" value="NZ_FNUZ01000002.1"/>
</dbReference>
<evidence type="ECO:0000256" key="2">
    <source>
        <dbReference type="ARBA" id="ARBA00010944"/>
    </source>
</evidence>
<evidence type="ECO:0000256" key="1">
    <source>
        <dbReference type="ARBA" id="ARBA00004781"/>
    </source>
</evidence>